<dbReference type="Proteomes" id="UP000245712">
    <property type="component" value="Unassembled WGS sequence"/>
</dbReference>
<dbReference type="EMBL" id="QEOB01000003">
    <property type="protein sequence ID" value="PVX85768.1"/>
    <property type="molecule type" value="Genomic_DNA"/>
</dbReference>
<protein>
    <submittedName>
        <fullName evidence="1">Uncharacterized protein</fullName>
    </submittedName>
</protein>
<gene>
    <name evidence="1" type="ORF">C7402_103346</name>
</gene>
<proteinExistence type="predicted"/>
<reference evidence="1 2" key="1">
    <citation type="submission" date="2018-05" db="EMBL/GenBank/DDBJ databases">
        <title>Genomic Encyclopedia of Type Strains, Phase IV (KMG-V): Genome sequencing to study the core and pangenomes of soil and plant-associated prokaryotes.</title>
        <authorList>
            <person name="Whitman W."/>
        </authorList>
    </citation>
    <scope>NUCLEOTIDE SEQUENCE [LARGE SCALE GENOMIC DNA]</scope>
    <source>
        <strain evidence="1 2">SCZa-39</strain>
    </source>
</reference>
<comment type="caution">
    <text evidence="1">The sequence shown here is derived from an EMBL/GenBank/DDBJ whole genome shotgun (WGS) entry which is preliminary data.</text>
</comment>
<accession>A0ABX5KSB7</accession>
<organism evidence="1 2">
    <name type="scientific">Paraburkholderia unamae</name>
    <dbReference type="NCBI Taxonomy" id="219649"/>
    <lineage>
        <taxon>Bacteria</taxon>
        <taxon>Pseudomonadati</taxon>
        <taxon>Pseudomonadota</taxon>
        <taxon>Betaproteobacteria</taxon>
        <taxon>Burkholderiales</taxon>
        <taxon>Burkholderiaceae</taxon>
        <taxon>Paraburkholderia</taxon>
    </lineage>
</organism>
<dbReference type="RefSeq" id="WP_116610272.1">
    <property type="nucleotide sequence ID" value="NZ_QEOB01000003.1"/>
</dbReference>
<sequence length="138" mass="15401">MSNHTELDLPVALAAAPFETVGMTVRQVVSQIERRLRQSELDPEWIDVANVADDAHEARFGLRGDAAWPHTGARHARLCLSVATGHSEGWHVQIDFVFFVEDGERGAWRSQPLVRIKVLTRSHAWSVAAVVSRLLDID</sequence>
<evidence type="ECO:0000313" key="2">
    <source>
        <dbReference type="Proteomes" id="UP000245712"/>
    </source>
</evidence>
<name>A0ABX5KSB7_9BURK</name>
<evidence type="ECO:0000313" key="1">
    <source>
        <dbReference type="EMBL" id="PVX85768.1"/>
    </source>
</evidence>
<keyword evidence="2" id="KW-1185">Reference proteome</keyword>